<evidence type="ECO:0000259" key="16">
    <source>
        <dbReference type="Pfam" id="PF08241"/>
    </source>
</evidence>
<comment type="subunit">
    <text evidence="11">Heterodimer with TRMT112; this heterodimerization is necessary for the metabolic stability and activity of the catalytic subunit BUD23. Interacts with GRIP1.</text>
</comment>
<evidence type="ECO:0000256" key="6">
    <source>
        <dbReference type="ARBA" id="ARBA00022679"/>
    </source>
</evidence>
<dbReference type="GO" id="GO:0005654">
    <property type="term" value="C:nucleoplasm"/>
    <property type="evidence" value="ECO:0007669"/>
    <property type="project" value="Ensembl"/>
</dbReference>
<dbReference type="GO" id="GO:0070476">
    <property type="term" value="P:rRNA (guanine-N7)-methylation"/>
    <property type="evidence" value="ECO:0007669"/>
    <property type="project" value="Ensembl"/>
</dbReference>
<comment type="similarity">
    <text evidence="3">Belongs to the class I-like SAM-binding methyltransferase superfamily. BUD23/WBSCR22 family.</text>
</comment>
<accession>A0A4W2HBR2</accession>
<dbReference type="FunFam" id="3.40.50.150:FF:000017">
    <property type="entry name" value="probable 18S rRNA (Guanine-N(7))-methyltransferase"/>
    <property type="match status" value="1"/>
</dbReference>
<evidence type="ECO:0000256" key="8">
    <source>
        <dbReference type="ARBA" id="ARBA00023242"/>
    </source>
</evidence>
<keyword evidence="5" id="KW-0489">Methyltransferase</keyword>
<gene>
    <name evidence="17" type="primary">BUD23</name>
</gene>
<dbReference type="Gene3D" id="3.40.50.150">
    <property type="entry name" value="Vaccinia Virus protein VP39"/>
    <property type="match status" value="1"/>
</dbReference>
<dbReference type="PANTHER" id="PTHR12734:SF0">
    <property type="entry name" value="18S RRNA (GUANINE-N(7))-METHYLTRANSFERASE-RELATED"/>
    <property type="match status" value="1"/>
</dbReference>
<evidence type="ECO:0000313" key="17">
    <source>
        <dbReference type="Ensembl" id="ENSBIXP00005029577.1"/>
    </source>
</evidence>
<keyword evidence="7" id="KW-0949">S-adenosyl-L-methionine</keyword>
<evidence type="ECO:0000256" key="11">
    <source>
        <dbReference type="ARBA" id="ARBA00064164"/>
    </source>
</evidence>
<keyword evidence="8" id="KW-0539">Nucleus</keyword>
<evidence type="ECO:0000313" key="18">
    <source>
        <dbReference type="Proteomes" id="UP000429181"/>
    </source>
</evidence>
<dbReference type="GO" id="GO:0016435">
    <property type="term" value="F:rRNA (guanine) methyltransferase activity"/>
    <property type="evidence" value="ECO:0007669"/>
    <property type="project" value="Ensembl"/>
</dbReference>
<sequence>MAFRGRRPELRGPPELYYDKNEARKYVRNSRMIDVQIKMTGRALELLCVPEDKPCYVLDIGCGTGLSGDYLSDEGHYWVGIDISPAMLDEALDRETQGDVILGDMGQGIPFKPGTFDACISISAVQWLCNANKKSDIPAKRLYCFFSSLYSVLVRGGRAVLQLYPENSEQLELITTQATRAGFTGGVVVDYPNSAKAKKFYLCLFSGPSTSLPEDPVQDSKTGCGEEEPRMGPGEEGTPPPAGQVSAGGVGLWAEGGLGHPGPGTVLPPGSQGFIVHFPEPVLSFPPLFSLGTGRSALTPSTPAASASLASEQVTASTGTPRAEAVQSSTDACLCRVLSIEVPT</sequence>
<dbReference type="GO" id="GO:0005730">
    <property type="term" value="C:nucleolus"/>
    <property type="evidence" value="ECO:0007669"/>
    <property type="project" value="Ensembl"/>
</dbReference>
<comment type="subcellular location">
    <subcellularLocation>
        <location evidence="2">Cytoplasm</location>
    </subcellularLocation>
    <subcellularLocation>
        <location evidence="1">Nucleus</location>
    </subcellularLocation>
</comment>
<evidence type="ECO:0000256" key="13">
    <source>
        <dbReference type="ARBA" id="ARBA00075516"/>
    </source>
</evidence>
<evidence type="ECO:0000256" key="14">
    <source>
        <dbReference type="ARBA" id="ARBA00081208"/>
    </source>
</evidence>
<dbReference type="Pfam" id="PF08241">
    <property type="entry name" value="Methyltransf_11"/>
    <property type="match status" value="1"/>
</dbReference>
<feature type="domain" description="Methyltransferase type 11" evidence="16">
    <location>
        <begin position="58"/>
        <end position="160"/>
    </location>
</feature>
<dbReference type="Proteomes" id="UP000429181">
    <property type="component" value="Chromosome 25"/>
</dbReference>
<dbReference type="GO" id="GO:0048471">
    <property type="term" value="C:perinuclear region of cytoplasm"/>
    <property type="evidence" value="ECO:0007669"/>
    <property type="project" value="Ensembl"/>
</dbReference>
<comment type="function">
    <text evidence="10">S-adenosyl-L-methionine-dependent methyltransferase that specifically methylates the N(7) position of a guanine in 18S rRNA. Requires the methyltransferase adapter protein TRM112 for full rRNA methyltransferase activity. Involved in the pre-rRNA processing steps leading to small-subunit rRNA production independently of its RNA-modifying catalytic activity. Important for biogenesis end export of the 40S ribosomal subunit independent on its methyltransferase activity. Locus-specific steroid receptor coactivator. Potentiates transactivation by glucocorticoid (NR3C1), mineralocorticoid (NR3C2), androgen (AR) and progesterone (PGR) receptors. Required for the maintenance of open chromatin at the TSC22D3/GILZ locus to facilitate NR3C1 loading on the response elements. Required for maintenance of dimethylation on histone H3 'Lys-79' (H3K79me2), although direct histone methyltransferase activity is not observed in vitro.</text>
</comment>
<evidence type="ECO:0000256" key="1">
    <source>
        <dbReference type="ARBA" id="ARBA00004123"/>
    </source>
</evidence>
<evidence type="ECO:0000256" key="9">
    <source>
        <dbReference type="ARBA" id="ARBA00050374"/>
    </source>
</evidence>
<evidence type="ECO:0000256" key="7">
    <source>
        <dbReference type="ARBA" id="ARBA00022691"/>
    </source>
</evidence>
<dbReference type="GeneTree" id="ENSGT00390000014737"/>
<dbReference type="PANTHER" id="PTHR12734">
    <property type="entry name" value="METHYLTRANSFERASE-RELATED"/>
    <property type="match status" value="1"/>
</dbReference>
<reference evidence="17 18" key="1">
    <citation type="submission" date="2018-11" db="EMBL/GenBank/DDBJ databases">
        <title>Haplotype-resolved cattle genomes.</title>
        <authorList>
            <person name="Low W.Y."/>
            <person name="Tearle R."/>
            <person name="Bickhart D.M."/>
            <person name="Rosen B.D."/>
            <person name="Koren S."/>
            <person name="Rhie A."/>
            <person name="Hiendleder S."/>
            <person name="Phillippy A.M."/>
            <person name="Smith T.P.L."/>
            <person name="Williams J.L."/>
        </authorList>
    </citation>
    <scope>NUCLEOTIDE SEQUENCE [LARGE SCALE GENOMIC DNA]</scope>
</reference>
<dbReference type="CDD" id="cd02440">
    <property type="entry name" value="AdoMet_MTases"/>
    <property type="match status" value="1"/>
</dbReference>
<dbReference type="AlphaFoldDB" id="A0A4W2HBR2"/>
<organism evidence="17 18">
    <name type="scientific">Bos indicus x Bos taurus</name>
    <name type="common">Hybrid cattle</name>
    <dbReference type="NCBI Taxonomy" id="30522"/>
    <lineage>
        <taxon>Eukaryota</taxon>
        <taxon>Metazoa</taxon>
        <taxon>Chordata</taxon>
        <taxon>Craniata</taxon>
        <taxon>Vertebrata</taxon>
        <taxon>Euteleostomi</taxon>
        <taxon>Mammalia</taxon>
        <taxon>Eutheria</taxon>
        <taxon>Laurasiatheria</taxon>
        <taxon>Artiodactyla</taxon>
        <taxon>Ruminantia</taxon>
        <taxon>Pecora</taxon>
        <taxon>Bovidae</taxon>
        <taxon>Bovinae</taxon>
        <taxon>Bos</taxon>
    </lineage>
</organism>
<feature type="region of interest" description="Disordered" evidence="15">
    <location>
        <begin position="212"/>
        <end position="245"/>
    </location>
</feature>
<name>A0A4W2HBR2_BOBOX</name>
<evidence type="ECO:0000256" key="15">
    <source>
        <dbReference type="SAM" id="MobiDB-lite"/>
    </source>
</evidence>
<evidence type="ECO:0000256" key="5">
    <source>
        <dbReference type="ARBA" id="ARBA00022603"/>
    </source>
</evidence>
<dbReference type="GO" id="GO:2000234">
    <property type="term" value="P:positive regulation of rRNA processing"/>
    <property type="evidence" value="ECO:0007669"/>
    <property type="project" value="Ensembl"/>
</dbReference>
<evidence type="ECO:0000256" key="12">
    <source>
        <dbReference type="ARBA" id="ARBA00074415"/>
    </source>
</evidence>
<evidence type="ECO:0000256" key="10">
    <source>
        <dbReference type="ARBA" id="ARBA00059355"/>
    </source>
</evidence>
<dbReference type="InterPro" id="IPR039769">
    <property type="entry name" value="Bud23-like"/>
</dbReference>
<evidence type="ECO:0000256" key="2">
    <source>
        <dbReference type="ARBA" id="ARBA00004496"/>
    </source>
</evidence>
<keyword evidence="6" id="KW-0808">Transferase</keyword>
<dbReference type="SUPFAM" id="SSF53335">
    <property type="entry name" value="S-adenosyl-L-methionine-dependent methyltransferases"/>
    <property type="match status" value="1"/>
</dbReference>
<comment type="catalytic activity">
    <reaction evidence="9">
        <text>a guanosine in 18S rRNA + S-adenosyl-L-methionine = an N(7)-methylguanosine in 18S rRNA + S-adenosyl-L-homocysteine</text>
        <dbReference type="Rhea" id="RHEA:54584"/>
        <dbReference type="Rhea" id="RHEA-COMP:13937"/>
        <dbReference type="Rhea" id="RHEA-COMP:13938"/>
        <dbReference type="ChEBI" id="CHEBI:57856"/>
        <dbReference type="ChEBI" id="CHEBI:59789"/>
        <dbReference type="ChEBI" id="CHEBI:74269"/>
        <dbReference type="ChEBI" id="CHEBI:74480"/>
    </reaction>
</comment>
<dbReference type="Ensembl" id="ENSBIXT00005010411.1">
    <property type="protein sequence ID" value="ENSBIXP00005029577.1"/>
    <property type="gene ID" value="ENSBIXG00005009530.1"/>
</dbReference>
<dbReference type="InterPro" id="IPR029063">
    <property type="entry name" value="SAM-dependent_MTases_sf"/>
</dbReference>
<protein>
    <recommendedName>
        <fullName evidence="12">18S rRNA (guanine-N(7))-methyltransferase</fullName>
    </recommendedName>
    <alternativeName>
        <fullName evidence="14">Bud site selection protein 23 homolog</fullName>
    </alternativeName>
    <alternativeName>
        <fullName evidence="13">rRNA methyltransferase and ribosome maturation factor</fullName>
    </alternativeName>
</protein>
<evidence type="ECO:0000256" key="4">
    <source>
        <dbReference type="ARBA" id="ARBA00022490"/>
    </source>
</evidence>
<keyword evidence="4" id="KW-0963">Cytoplasm</keyword>
<dbReference type="GO" id="GO:0046982">
    <property type="term" value="F:protein heterodimerization activity"/>
    <property type="evidence" value="ECO:0007669"/>
    <property type="project" value="Ensembl"/>
</dbReference>
<proteinExistence type="inferred from homology"/>
<evidence type="ECO:0000256" key="3">
    <source>
        <dbReference type="ARBA" id="ARBA00005547"/>
    </source>
</evidence>
<dbReference type="InterPro" id="IPR013216">
    <property type="entry name" value="Methyltransf_11"/>
</dbReference>
<reference evidence="17" key="2">
    <citation type="submission" date="2025-08" db="UniProtKB">
        <authorList>
            <consortium name="Ensembl"/>
        </authorList>
    </citation>
    <scope>IDENTIFICATION</scope>
</reference>